<dbReference type="Pfam" id="PF01937">
    <property type="entry name" value="ARMT1-like_dom"/>
    <property type="match status" value="1"/>
</dbReference>
<dbReference type="InterPro" id="IPR036075">
    <property type="entry name" value="ARMT-1-like_metal-bd_sf"/>
</dbReference>
<dbReference type="InterPro" id="IPR039763">
    <property type="entry name" value="ARMT1"/>
</dbReference>
<gene>
    <name evidence="10" type="ORF">Rt10032_c15g5499</name>
</gene>
<proteinExistence type="inferred from homology"/>
<comment type="catalytic activity">
    <reaction evidence="1 7">
        <text>beta-D-fructose 1-phosphate + H2O = D-fructose + phosphate</text>
        <dbReference type="Rhea" id="RHEA:35603"/>
        <dbReference type="ChEBI" id="CHEBI:15377"/>
        <dbReference type="ChEBI" id="CHEBI:37721"/>
        <dbReference type="ChEBI" id="CHEBI:43474"/>
        <dbReference type="ChEBI" id="CHEBI:138881"/>
    </reaction>
</comment>
<comment type="catalytic activity">
    <reaction evidence="6 7">
        <text>beta-D-fructose 6-phosphate = dihydroxyacetone + D-glyceraldehyde 3-phosphate</text>
        <dbReference type="Rhea" id="RHEA:28002"/>
        <dbReference type="ChEBI" id="CHEBI:16016"/>
        <dbReference type="ChEBI" id="CHEBI:57634"/>
        <dbReference type="ChEBI" id="CHEBI:59776"/>
    </reaction>
</comment>
<dbReference type="PANTHER" id="PTHR12260">
    <property type="entry name" value="DAMAGE-CONTROL PHOSPHATASE ARMT1"/>
    <property type="match status" value="1"/>
</dbReference>
<protein>
    <recommendedName>
        <fullName evidence="7">Sugar phosphate phosphatase</fullName>
        <ecNumber evidence="7">3.1.3.-</ecNumber>
    </recommendedName>
</protein>
<comment type="cofactor">
    <cofactor evidence="7">
        <name>Mn(2+)</name>
        <dbReference type="ChEBI" id="CHEBI:29035"/>
    </cofactor>
    <cofactor evidence="7">
        <name>Ni(2+)</name>
        <dbReference type="ChEBI" id="CHEBI:49786"/>
    </cofactor>
</comment>
<keyword evidence="5 7" id="KW-0464">Manganese</keyword>
<dbReference type="Proteomes" id="UP000321518">
    <property type="component" value="Unassembled WGS sequence"/>
</dbReference>
<reference evidence="10 11" key="1">
    <citation type="submission" date="2019-07" db="EMBL/GenBank/DDBJ databases">
        <title>Rhodotorula toruloides NBRC10032 genome sequencing.</title>
        <authorList>
            <person name="Shida Y."/>
            <person name="Takaku H."/>
            <person name="Ogasawara W."/>
            <person name="Mori K."/>
        </authorList>
    </citation>
    <scope>NUCLEOTIDE SEQUENCE [LARGE SCALE GENOMIC DNA]</scope>
    <source>
        <strain evidence="10 11">NBRC10032</strain>
    </source>
</reference>
<dbReference type="InterPro" id="IPR002791">
    <property type="entry name" value="ARMT1-like_metal-bd"/>
</dbReference>
<comment type="caution">
    <text evidence="10">The sequence shown here is derived from an EMBL/GenBank/DDBJ whole genome shotgun (WGS) entry which is preliminary data.</text>
</comment>
<evidence type="ECO:0000256" key="7">
    <source>
        <dbReference type="RuleBase" id="RU367030"/>
    </source>
</evidence>
<comment type="domain">
    <text evidence="7">Subfamily III proteins have a conserved RTxK motif about 40-50 residues from the C-terminus; the threonine may be replaced by serine or cysteine.</text>
</comment>
<evidence type="ECO:0000313" key="10">
    <source>
        <dbReference type="EMBL" id="GEM11482.1"/>
    </source>
</evidence>
<evidence type="ECO:0000256" key="6">
    <source>
        <dbReference type="ARBA" id="ARBA00048809"/>
    </source>
</evidence>
<dbReference type="EC" id="3.1.3.-" evidence="7"/>
<dbReference type="OrthoDB" id="541375at2759"/>
<organism evidence="10 11">
    <name type="scientific">Rhodotorula toruloides</name>
    <name type="common">Yeast</name>
    <name type="synonym">Rhodosporidium toruloides</name>
    <dbReference type="NCBI Taxonomy" id="5286"/>
    <lineage>
        <taxon>Eukaryota</taxon>
        <taxon>Fungi</taxon>
        <taxon>Dikarya</taxon>
        <taxon>Basidiomycota</taxon>
        <taxon>Pucciniomycotina</taxon>
        <taxon>Microbotryomycetes</taxon>
        <taxon>Sporidiobolales</taxon>
        <taxon>Sporidiobolaceae</taxon>
        <taxon>Rhodotorula</taxon>
    </lineage>
</organism>
<dbReference type="GO" id="GO:0005634">
    <property type="term" value="C:nucleus"/>
    <property type="evidence" value="ECO:0007669"/>
    <property type="project" value="TreeGrafter"/>
</dbReference>
<evidence type="ECO:0000256" key="8">
    <source>
        <dbReference type="SAM" id="MobiDB-lite"/>
    </source>
</evidence>
<dbReference type="AlphaFoldDB" id="A0A511KM63"/>
<evidence type="ECO:0000256" key="3">
    <source>
        <dbReference type="ARBA" id="ARBA00022723"/>
    </source>
</evidence>
<comment type="similarity">
    <text evidence="2 7">Belongs to the damage-control phosphatase family. Sugar phosphate phosphatase III subfamily.</text>
</comment>
<feature type="region of interest" description="Disordered" evidence="8">
    <location>
        <begin position="1"/>
        <end position="38"/>
    </location>
</feature>
<comment type="function">
    <text evidence="7">Metal-dependent phosphatase that shows phosphatase activity against several substrates, including fructose-1-phosphate and fructose-6-phosphate. Its preference for fructose-1-phosphate, a strong glycating agent that causes DNA damage rather than a canonical yeast metabolite, suggests a damage-control function in hexose phosphate metabolism.</text>
</comment>
<feature type="domain" description="Damage-control phosphatase ARMT1-like metal-binding" evidence="9">
    <location>
        <begin position="43"/>
        <end position="475"/>
    </location>
</feature>
<dbReference type="Gene3D" id="3.40.50.10880">
    <property type="entry name" value="Uncharacterised protein PF01937, DUF89, domain 3"/>
    <property type="match status" value="1"/>
</dbReference>
<keyword evidence="4 7" id="KW-0378">Hydrolase</keyword>
<keyword evidence="3 7" id="KW-0479">Metal-binding</keyword>
<dbReference type="PANTHER" id="PTHR12260:SF4">
    <property type="entry name" value="SUGAR PHOSPHATE PHOSPHATASE"/>
    <property type="match status" value="1"/>
</dbReference>
<dbReference type="GO" id="GO:0097023">
    <property type="term" value="F:fructose 6-phosphate aldolase activity"/>
    <property type="evidence" value="ECO:0007669"/>
    <property type="project" value="RHEA"/>
</dbReference>
<evidence type="ECO:0000313" key="11">
    <source>
        <dbReference type="Proteomes" id="UP000321518"/>
    </source>
</evidence>
<evidence type="ECO:0000256" key="4">
    <source>
        <dbReference type="ARBA" id="ARBA00022801"/>
    </source>
</evidence>
<name>A0A511KM63_RHOTO</name>
<evidence type="ECO:0000256" key="2">
    <source>
        <dbReference type="ARBA" id="ARBA00009519"/>
    </source>
</evidence>
<accession>A0A511KM63</accession>
<feature type="region of interest" description="Disordered" evidence="8">
    <location>
        <begin position="160"/>
        <end position="191"/>
    </location>
</feature>
<evidence type="ECO:0000256" key="1">
    <source>
        <dbReference type="ARBA" id="ARBA00001326"/>
    </source>
</evidence>
<dbReference type="GO" id="GO:0103026">
    <property type="term" value="F:fructose-1-phosphatase activity"/>
    <property type="evidence" value="ECO:0007669"/>
    <property type="project" value="RHEA"/>
</dbReference>
<dbReference type="GO" id="GO:0006974">
    <property type="term" value="P:DNA damage response"/>
    <property type="evidence" value="ECO:0007669"/>
    <property type="project" value="TreeGrafter"/>
</dbReference>
<evidence type="ECO:0000259" key="9">
    <source>
        <dbReference type="Pfam" id="PF01937"/>
    </source>
</evidence>
<dbReference type="EMBL" id="BJWK01000015">
    <property type="protein sequence ID" value="GEM11482.1"/>
    <property type="molecule type" value="Genomic_DNA"/>
</dbReference>
<evidence type="ECO:0000256" key="5">
    <source>
        <dbReference type="ARBA" id="ARBA00023211"/>
    </source>
</evidence>
<dbReference type="Gene3D" id="1.20.930.60">
    <property type="match status" value="1"/>
</dbReference>
<sequence>MATLAPPGADKSHPSAAAPKKTSLALGNLPPKQQGFGTQQATMGVRLPTILGKAIDDVVKTLNDEYDEERIIDLTECISRMEDLMDDLQNNAQLRPIIDDGEGDIPLWNRMLAKYFRGKDFMNAPWLFAEAYKYRRLHECFSLSKYWKTYDVFFRQSSSSFSHPPSKPSQQLTAYPDASLPSPRASASSSTECETFSRSGDAVFELSLRFAEPWKQAEGYSEEQQLEAKRLMFHELTQICLWGNSTDLSLLINMTEEDIKKLQSTGGDHLAATEQNILGNDLGRVWEYISSSRFCSAGKGGRLDFVLDNAGFELYCDLVYADWLLQSGLCSKIVFHGKRFAWFVSDVTRQDFEWLPNSMVYGHLFPNASDEELASLKQMGLRWKQYVKEGKLSYQQHAFWISGFTFWSLKDEAPDLFLELSNSDLVIFKGDAPSSTPFNMAIGPLATEAGAPPVLSLRTVKSDVVVGVPQEMADRLDKEEPGWRISGKYAVVLFSEGHKGEPISFA</sequence>
<feature type="compositionally biased region" description="Low complexity" evidence="8">
    <location>
        <begin position="160"/>
        <end position="190"/>
    </location>
</feature>
<dbReference type="GO" id="GO:0046872">
    <property type="term" value="F:metal ion binding"/>
    <property type="evidence" value="ECO:0007669"/>
    <property type="project" value="UniProtKB-UniRule"/>
</dbReference>
<dbReference type="SUPFAM" id="SSF111321">
    <property type="entry name" value="AF1104-like"/>
    <property type="match status" value="1"/>
</dbReference>